<accession>A0A640USH1</accession>
<feature type="compositionally biased region" description="Low complexity" evidence="1">
    <location>
        <begin position="284"/>
        <end position="306"/>
    </location>
</feature>
<dbReference type="GO" id="GO:0003906">
    <property type="term" value="F:DNA-(apurinic or apyrimidinic site) endonuclease activity"/>
    <property type="evidence" value="ECO:0007669"/>
    <property type="project" value="InterPro"/>
</dbReference>
<sequence>MPELPDVEAFRAILASCAQGRRIQRTEVYDAGVLHGVSAGRLRRELTGRRFAEPERRGKWLLARTDGPTVLLHFGMTGELVCANASDPVHAHDRVVFTVDGGQQLRYRDQRKLQGLWLVDEAGLDRMLREQGPDAAELTRTAFAAVLAGRRGTLKSLLMDQSALAVSAISSSTRSCGAPGCTPPGGPTHSPTTSRTGCTPRCAAPCVPRYARAAYRRAVPGSRGAATPPRRPARAAARPCPGNVWRAAARCGAPAASPPTPPGMPALTEAMPDLPAVARLPPLAAHRSPPTARRPSPAASVRPRAPGGVRSTRKTGPCSLLRAARRF</sequence>
<organism evidence="3 4">
    <name type="scientific">Streptomyces tubercidicus</name>
    <dbReference type="NCBI Taxonomy" id="47759"/>
    <lineage>
        <taxon>Bacteria</taxon>
        <taxon>Bacillati</taxon>
        <taxon>Actinomycetota</taxon>
        <taxon>Actinomycetes</taxon>
        <taxon>Kitasatosporales</taxon>
        <taxon>Streptomycetaceae</taxon>
        <taxon>Streptomyces</taxon>
    </lineage>
</organism>
<proteinExistence type="predicted"/>
<dbReference type="InterPro" id="IPR012319">
    <property type="entry name" value="FPG_cat"/>
</dbReference>
<dbReference type="EMBL" id="BLIR01000001">
    <property type="protein sequence ID" value="GFE38342.1"/>
    <property type="molecule type" value="Genomic_DNA"/>
</dbReference>
<dbReference type="SMART" id="SM00898">
    <property type="entry name" value="Fapy_DNA_glyco"/>
    <property type="match status" value="1"/>
</dbReference>
<feature type="region of interest" description="Disordered" evidence="1">
    <location>
        <begin position="218"/>
        <end position="239"/>
    </location>
</feature>
<dbReference type="GO" id="GO:0008270">
    <property type="term" value="F:zinc ion binding"/>
    <property type="evidence" value="ECO:0007669"/>
    <property type="project" value="InterPro"/>
</dbReference>
<gene>
    <name evidence="3" type="ORF">Stube_30150</name>
</gene>
<dbReference type="PANTHER" id="PTHR22993">
    <property type="entry name" value="FORMAMIDOPYRIMIDINE-DNA GLYCOSYLASE"/>
    <property type="match status" value="1"/>
</dbReference>
<feature type="region of interest" description="Disordered" evidence="1">
    <location>
        <begin position="284"/>
        <end position="327"/>
    </location>
</feature>
<evidence type="ECO:0000313" key="4">
    <source>
        <dbReference type="Proteomes" id="UP000431826"/>
    </source>
</evidence>
<name>A0A640USH1_9ACTN</name>
<dbReference type="SUPFAM" id="SSF81624">
    <property type="entry name" value="N-terminal domain of MutM-like DNA repair proteins"/>
    <property type="match status" value="1"/>
</dbReference>
<dbReference type="PANTHER" id="PTHR22993:SF9">
    <property type="entry name" value="FORMAMIDOPYRIMIDINE-DNA GLYCOSYLASE"/>
    <property type="match status" value="1"/>
</dbReference>
<feature type="region of interest" description="Disordered" evidence="1">
    <location>
        <begin position="175"/>
        <end position="197"/>
    </location>
</feature>
<dbReference type="Pfam" id="PF01149">
    <property type="entry name" value="Fapy_DNA_glyco"/>
    <property type="match status" value="1"/>
</dbReference>
<keyword evidence="4" id="KW-1185">Reference proteome</keyword>
<dbReference type="AlphaFoldDB" id="A0A640USH1"/>
<dbReference type="Proteomes" id="UP000431826">
    <property type="component" value="Unassembled WGS sequence"/>
</dbReference>
<dbReference type="Gene3D" id="3.20.190.10">
    <property type="entry name" value="MutM-like, N-terminal"/>
    <property type="match status" value="1"/>
</dbReference>
<dbReference type="PROSITE" id="PS51068">
    <property type="entry name" value="FPG_CAT"/>
    <property type="match status" value="1"/>
</dbReference>
<feature type="domain" description="Formamidopyrimidine-DNA glycosylase catalytic" evidence="2">
    <location>
        <begin position="2"/>
        <end position="114"/>
    </location>
</feature>
<dbReference type="GO" id="GO:0006284">
    <property type="term" value="P:base-excision repair"/>
    <property type="evidence" value="ECO:0007669"/>
    <property type="project" value="InterPro"/>
</dbReference>
<evidence type="ECO:0000259" key="2">
    <source>
        <dbReference type="PROSITE" id="PS51068"/>
    </source>
</evidence>
<comment type="caution">
    <text evidence="3">The sequence shown here is derived from an EMBL/GenBank/DDBJ whole genome shotgun (WGS) entry which is preliminary data.</text>
</comment>
<feature type="compositionally biased region" description="Low complexity" evidence="1">
    <location>
        <begin position="187"/>
        <end position="197"/>
    </location>
</feature>
<evidence type="ECO:0000256" key="1">
    <source>
        <dbReference type="SAM" id="MobiDB-lite"/>
    </source>
</evidence>
<dbReference type="GO" id="GO:0034039">
    <property type="term" value="F:8-oxo-7,8-dihydroguanine DNA N-glycosylase activity"/>
    <property type="evidence" value="ECO:0007669"/>
    <property type="project" value="TreeGrafter"/>
</dbReference>
<dbReference type="InterPro" id="IPR035937">
    <property type="entry name" value="FPG_N"/>
</dbReference>
<dbReference type="CDD" id="cd08966">
    <property type="entry name" value="EcFpg-like_N"/>
    <property type="match status" value="1"/>
</dbReference>
<reference evidence="3 4" key="1">
    <citation type="submission" date="2019-12" db="EMBL/GenBank/DDBJ databases">
        <title>Whole genome shotgun sequence of Streptomyces tubercidicus NBRC 13090.</title>
        <authorList>
            <person name="Ichikawa N."/>
            <person name="Kimura A."/>
            <person name="Kitahashi Y."/>
            <person name="Komaki H."/>
            <person name="Tamura T."/>
        </authorList>
    </citation>
    <scope>NUCLEOTIDE SEQUENCE [LARGE SCALE GENOMIC DNA]</scope>
    <source>
        <strain evidence="3 4">NBRC 13090</strain>
    </source>
</reference>
<evidence type="ECO:0000313" key="3">
    <source>
        <dbReference type="EMBL" id="GFE38342.1"/>
    </source>
</evidence>
<protein>
    <recommendedName>
        <fullName evidence="2">Formamidopyrimidine-DNA glycosylase catalytic domain-containing protein</fullName>
    </recommendedName>
</protein>